<dbReference type="InterPro" id="IPR050834">
    <property type="entry name" value="Glycosyltransf_2"/>
</dbReference>
<evidence type="ECO:0000313" key="2">
    <source>
        <dbReference type="EMBL" id="TWT36116.1"/>
    </source>
</evidence>
<comment type="caution">
    <text evidence="2">The sequence shown here is derived from an EMBL/GenBank/DDBJ whole genome shotgun (WGS) entry which is preliminary data.</text>
</comment>
<accession>A0A5C5VBX6</accession>
<dbReference type="Pfam" id="PF00535">
    <property type="entry name" value="Glycos_transf_2"/>
    <property type="match status" value="1"/>
</dbReference>
<sequence>MKTSVILSTYNQPEWLTKTLWGYANQQRRPDEIIIADDGSTDATELAIDHARGETGLNIHHVWHEDVGFRKTIILNRAIEAATGDYLIFSDGDCIPRRDFIAVHAAHAAAGSFLSSGAVRLSLEGSKAITQADVAMGRCFTRDWAARHGGVRSVQRLKLLGPGLLPTLLDRLTTTLPSWNGNNASCWKSDAVEVGGFDERMQYGGEDREFGERLVNLGLTPIQLRYRAVAVHLDHSRGYVEPDMAERNRVIRATTVAMRRTRTAHGLKAAA</sequence>
<dbReference type="SUPFAM" id="SSF53448">
    <property type="entry name" value="Nucleotide-diphospho-sugar transferases"/>
    <property type="match status" value="1"/>
</dbReference>
<dbReference type="InterPro" id="IPR029044">
    <property type="entry name" value="Nucleotide-diphossugar_trans"/>
</dbReference>
<protein>
    <submittedName>
        <fullName evidence="2">Chondroitin synthase</fullName>
    </submittedName>
</protein>
<dbReference type="AlphaFoldDB" id="A0A5C5VBX6"/>
<proteinExistence type="predicted"/>
<gene>
    <name evidence="2" type="primary">kfoC_2</name>
    <name evidence="2" type="ORF">KOR34_10150</name>
</gene>
<reference evidence="2 3" key="1">
    <citation type="submission" date="2019-02" db="EMBL/GenBank/DDBJ databases">
        <title>Deep-cultivation of Planctomycetes and their phenomic and genomic characterization uncovers novel biology.</title>
        <authorList>
            <person name="Wiegand S."/>
            <person name="Jogler M."/>
            <person name="Boedeker C."/>
            <person name="Pinto D."/>
            <person name="Vollmers J."/>
            <person name="Rivas-Marin E."/>
            <person name="Kohn T."/>
            <person name="Peeters S.H."/>
            <person name="Heuer A."/>
            <person name="Rast P."/>
            <person name="Oberbeckmann S."/>
            <person name="Bunk B."/>
            <person name="Jeske O."/>
            <person name="Meyerdierks A."/>
            <person name="Storesund J.E."/>
            <person name="Kallscheuer N."/>
            <person name="Luecker S."/>
            <person name="Lage O.M."/>
            <person name="Pohl T."/>
            <person name="Merkel B.J."/>
            <person name="Hornburger P."/>
            <person name="Mueller R.-W."/>
            <person name="Bruemmer F."/>
            <person name="Labrenz M."/>
            <person name="Spormann A.M."/>
            <person name="Op Den Camp H."/>
            <person name="Overmann J."/>
            <person name="Amann R."/>
            <person name="Jetten M.S.M."/>
            <person name="Mascher T."/>
            <person name="Medema M.H."/>
            <person name="Devos D.P."/>
            <person name="Kaster A.-K."/>
            <person name="Ovreas L."/>
            <person name="Rohde M."/>
            <person name="Galperin M.Y."/>
            <person name="Jogler C."/>
        </authorList>
    </citation>
    <scope>NUCLEOTIDE SEQUENCE [LARGE SCALE GENOMIC DNA]</scope>
    <source>
        <strain evidence="2 3">KOR34</strain>
    </source>
</reference>
<dbReference type="Gene3D" id="3.90.550.10">
    <property type="entry name" value="Spore Coat Polysaccharide Biosynthesis Protein SpsA, Chain A"/>
    <property type="match status" value="1"/>
</dbReference>
<feature type="domain" description="Glycosyltransferase 2-like" evidence="1">
    <location>
        <begin position="4"/>
        <end position="114"/>
    </location>
</feature>
<dbReference type="InterPro" id="IPR001173">
    <property type="entry name" value="Glyco_trans_2-like"/>
</dbReference>
<dbReference type="EMBL" id="SIHJ01000001">
    <property type="protein sequence ID" value="TWT36116.1"/>
    <property type="molecule type" value="Genomic_DNA"/>
</dbReference>
<organism evidence="2 3">
    <name type="scientific">Posidoniimonas corsicana</name>
    <dbReference type="NCBI Taxonomy" id="1938618"/>
    <lineage>
        <taxon>Bacteria</taxon>
        <taxon>Pseudomonadati</taxon>
        <taxon>Planctomycetota</taxon>
        <taxon>Planctomycetia</taxon>
        <taxon>Pirellulales</taxon>
        <taxon>Lacipirellulaceae</taxon>
        <taxon>Posidoniimonas</taxon>
    </lineage>
</organism>
<dbReference type="OrthoDB" id="9784574at2"/>
<dbReference type="PANTHER" id="PTHR43685">
    <property type="entry name" value="GLYCOSYLTRANSFERASE"/>
    <property type="match status" value="1"/>
</dbReference>
<keyword evidence="3" id="KW-1185">Reference proteome</keyword>
<name>A0A5C5VBX6_9BACT</name>
<dbReference type="Proteomes" id="UP000316714">
    <property type="component" value="Unassembled WGS sequence"/>
</dbReference>
<evidence type="ECO:0000259" key="1">
    <source>
        <dbReference type="Pfam" id="PF00535"/>
    </source>
</evidence>
<dbReference type="RefSeq" id="WP_146565827.1">
    <property type="nucleotide sequence ID" value="NZ_SIHJ01000001.1"/>
</dbReference>
<dbReference type="PANTHER" id="PTHR43685:SF3">
    <property type="entry name" value="SLR2126 PROTEIN"/>
    <property type="match status" value="1"/>
</dbReference>
<evidence type="ECO:0000313" key="3">
    <source>
        <dbReference type="Proteomes" id="UP000316714"/>
    </source>
</evidence>